<dbReference type="EMBL" id="FQZR01000002">
    <property type="protein sequence ID" value="SHI80381.1"/>
    <property type="molecule type" value="Genomic_DNA"/>
</dbReference>
<dbReference type="PANTHER" id="PTHR38462">
    <property type="entry name" value="EXONUCLEASE-LIKE PROTEIN"/>
    <property type="match status" value="1"/>
</dbReference>
<dbReference type="InterPro" id="IPR012337">
    <property type="entry name" value="RNaseH-like_sf"/>
</dbReference>
<name>A0A8G2C8E4_9BACT</name>
<dbReference type="SUPFAM" id="SSF53098">
    <property type="entry name" value="Ribonuclease H-like"/>
    <property type="match status" value="1"/>
</dbReference>
<dbReference type="InterPro" id="IPR038720">
    <property type="entry name" value="YprB_RNase_H-like_dom"/>
</dbReference>
<dbReference type="RefSeq" id="WP_020002163.1">
    <property type="nucleotide sequence ID" value="NZ_CP192219.1"/>
</dbReference>
<proteinExistence type="predicted"/>
<reference evidence="2 3" key="1">
    <citation type="submission" date="2016-11" db="EMBL/GenBank/DDBJ databases">
        <authorList>
            <person name="Varghese N."/>
            <person name="Submissions S."/>
        </authorList>
    </citation>
    <scope>NUCLEOTIDE SEQUENCE [LARGE SCALE GENOMIC DNA]</scope>
    <source>
        <strain evidence="2 3">DSM 17919</strain>
    </source>
</reference>
<dbReference type="AlphaFoldDB" id="A0A8G2C8E4"/>
<evidence type="ECO:0000313" key="2">
    <source>
        <dbReference type="EMBL" id="SHI80381.1"/>
    </source>
</evidence>
<organism evidence="2 3">
    <name type="scientific">Halodesulfovibrio aestuarii</name>
    <dbReference type="NCBI Taxonomy" id="126333"/>
    <lineage>
        <taxon>Bacteria</taxon>
        <taxon>Pseudomonadati</taxon>
        <taxon>Thermodesulfobacteriota</taxon>
        <taxon>Desulfovibrionia</taxon>
        <taxon>Desulfovibrionales</taxon>
        <taxon>Desulfovibrionaceae</taxon>
        <taxon>Halodesulfovibrio</taxon>
    </lineage>
</organism>
<dbReference type="PANTHER" id="PTHR38462:SF1">
    <property type="entry name" value="YPRB RIBONUCLEASE H-LIKE DOMAIN-CONTAINING PROTEIN"/>
    <property type="match status" value="1"/>
</dbReference>
<accession>A0A8G2C8E4</accession>
<gene>
    <name evidence="2" type="ORF">SAMN05660830_01049</name>
</gene>
<dbReference type="Pfam" id="PF13482">
    <property type="entry name" value="RNase_H_2"/>
    <property type="match status" value="1"/>
</dbReference>
<sequence>MITHTFLHIKGISKRQEQSLWEQGITDWALYENVAPKSRVPALQNSFHALRTGNVNFFARSLPGTELYRIALGFPDDVMFLCAETTGTSLYYDSLTMVGWSFGSSYGVYVEGEDPAPFVEAVQRAKVLVTFNGTQHDCKFIQKHFPELVLPVVHIDLRYSAKRAGFSGGRSAIEQAAGLVRLTTSETASVLWHRYRRGNNSALRRMITYNHADVEAQKVLLDACIRRMYAKASIPDAVQSSVRFADSLSVIRWAKTKDALPRSGITVSAYKSEQASAVTYGTLQAERPLDDVCVVGIDLVASEKRESGFCILHGNAAITSRVKTDEEMIAVALSAGADVVSIDSPLGIPHGRTSFWDDDPMREQCGITRECERQLKQRGVSSYPCLIPSMQKLTQRGMGLAEKFRAHGLEVIEGYPGGTQDILSIPRKQAGLQDLIEGLKEFGITGRFIQDAARQTEEMQAKNNSTVSRPKKIRAKESWANYAGNRTSEDRLTSPQELEARQNFLHHYRLQQSKRAKITHDELDAITSAIVGLFYLCGRYEALGNAEEGFLIVPDVR</sequence>
<feature type="domain" description="YprB ribonuclease H-like" evidence="1">
    <location>
        <begin position="80"/>
        <end position="222"/>
    </location>
</feature>
<dbReference type="Proteomes" id="UP000184001">
    <property type="component" value="Unassembled WGS sequence"/>
</dbReference>
<protein>
    <submittedName>
        <fullName evidence="2">Uncharacterized conserved protein YprB, contains RNaseH-like and TPR domains</fullName>
    </submittedName>
</protein>
<evidence type="ECO:0000313" key="3">
    <source>
        <dbReference type="Proteomes" id="UP000184001"/>
    </source>
</evidence>
<comment type="caution">
    <text evidence="2">The sequence shown here is derived from an EMBL/GenBank/DDBJ whole genome shotgun (WGS) entry which is preliminary data.</text>
</comment>
<evidence type="ECO:0000259" key="1">
    <source>
        <dbReference type="Pfam" id="PF13482"/>
    </source>
</evidence>